<accession>A0ABW3QBS4</accession>
<dbReference type="EMBL" id="JBHTLP010000011">
    <property type="protein sequence ID" value="MFD1143032.1"/>
    <property type="molecule type" value="Genomic_DNA"/>
</dbReference>
<proteinExistence type="predicted"/>
<comment type="caution">
    <text evidence="1">The sequence shown here is derived from an EMBL/GenBank/DDBJ whole genome shotgun (WGS) entry which is preliminary data.</text>
</comment>
<gene>
    <name evidence="1" type="ORF">ACFQ4C_18035</name>
</gene>
<evidence type="ECO:0000313" key="2">
    <source>
        <dbReference type="Proteomes" id="UP001597116"/>
    </source>
</evidence>
<reference evidence="2" key="1">
    <citation type="journal article" date="2019" name="Int. J. Syst. Evol. Microbiol.">
        <title>The Global Catalogue of Microorganisms (GCM) 10K type strain sequencing project: providing services to taxonomists for standard genome sequencing and annotation.</title>
        <authorList>
            <consortium name="The Broad Institute Genomics Platform"/>
            <consortium name="The Broad Institute Genome Sequencing Center for Infectious Disease"/>
            <person name="Wu L."/>
            <person name="Ma J."/>
        </authorList>
    </citation>
    <scope>NUCLEOTIDE SEQUENCE [LARGE SCALE GENOMIC DNA]</scope>
    <source>
        <strain evidence="2">CCUG 55608</strain>
    </source>
</reference>
<name>A0ABW3QBS4_9BACT</name>
<dbReference type="Proteomes" id="UP001597116">
    <property type="component" value="Unassembled WGS sequence"/>
</dbReference>
<evidence type="ECO:0000313" key="1">
    <source>
        <dbReference type="EMBL" id="MFD1143032.1"/>
    </source>
</evidence>
<organism evidence="1 2">
    <name type="scientific">Larkinella insperata</name>
    <dbReference type="NCBI Taxonomy" id="332158"/>
    <lineage>
        <taxon>Bacteria</taxon>
        <taxon>Pseudomonadati</taxon>
        <taxon>Bacteroidota</taxon>
        <taxon>Cytophagia</taxon>
        <taxon>Cytophagales</taxon>
        <taxon>Spirosomataceae</taxon>
        <taxon>Larkinella</taxon>
    </lineage>
</organism>
<protein>
    <submittedName>
        <fullName evidence="1">Uncharacterized protein</fullName>
    </submittedName>
</protein>
<keyword evidence="2" id="KW-1185">Reference proteome</keyword>
<sequence length="191" mass="21738">MHRLKGPQYMNGAQKKPAGYCGLKTGPLPCLIQLNNEIIHVACFVRRLNFLPFIMVTQIKFKDLNTFTVLTPSLESSLDIISNFIANGRPIYSAILVDSDGSRIKLPLEALDGEQIGHHLKEIELAYQEALVDKVLDMKDTTKRAILLKAKVDTQMGKVDQINKDRIVWRSKVDQLLQKIDVLLHKIRTYR</sequence>